<dbReference type="EMBL" id="BAAAFM010000001">
    <property type="protein sequence ID" value="GAA0201598.1"/>
    <property type="molecule type" value="Genomic_DNA"/>
</dbReference>
<accession>A0ABN0SUZ2</accession>
<dbReference type="InterPro" id="IPR058031">
    <property type="entry name" value="AAA_lid_NorR"/>
</dbReference>
<dbReference type="SUPFAM" id="SSF46689">
    <property type="entry name" value="Homeodomain-like"/>
    <property type="match status" value="1"/>
</dbReference>
<dbReference type="PRINTS" id="PR01590">
    <property type="entry name" value="HTHFIS"/>
</dbReference>
<dbReference type="PANTHER" id="PTHR32071">
    <property type="entry name" value="TRANSCRIPTIONAL REGULATORY PROTEIN"/>
    <property type="match status" value="1"/>
</dbReference>
<dbReference type="Gene3D" id="1.10.8.60">
    <property type="match status" value="1"/>
</dbReference>
<evidence type="ECO:0000256" key="4">
    <source>
        <dbReference type="ARBA" id="ARBA00023163"/>
    </source>
</evidence>
<dbReference type="SUPFAM" id="SSF52172">
    <property type="entry name" value="CheY-like"/>
    <property type="match status" value="1"/>
</dbReference>
<dbReference type="InterPro" id="IPR025944">
    <property type="entry name" value="Sigma_54_int_dom_CS"/>
</dbReference>
<keyword evidence="2" id="KW-0067">ATP-binding</keyword>
<keyword evidence="3" id="KW-0805">Transcription regulation</keyword>
<dbReference type="InterPro" id="IPR011006">
    <property type="entry name" value="CheY-like_superfamily"/>
</dbReference>
<name>A0ABN0SUZ2_9GAMM</name>
<dbReference type="PANTHER" id="PTHR32071:SF120">
    <property type="entry name" value="TRANSCRIPTIONAL REGULATOR-RELATED"/>
    <property type="match status" value="1"/>
</dbReference>
<dbReference type="RefSeq" id="WP_343986339.1">
    <property type="nucleotide sequence ID" value="NZ_BAAAFM010000001.1"/>
</dbReference>
<evidence type="ECO:0000256" key="1">
    <source>
        <dbReference type="ARBA" id="ARBA00022741"/>
    </source>
</evidence>
<sequence>MNQLLEPSGQARATLILNYGDVSTRLQQKLKARGWCAYIASNLKEFKKLFKQHRFEVVIIYFDKEQIPDSSELETLSTLNIITKWIAIVPSEHWLETHPSILFSHLFYDYHRQPLRYDHLLATIGHAFGMAHLQSQKLKHYKVQNNQDDLIGHSKETERLRNRILGLSKESSAVLISGECGTGKTFISRLLHKSSLASAGPFYSISCGAASEALLNSELFGHEEGSLYPNCDAKVGKIAQCHQGSLLLKDIEELPLSLQPSLAQYLEQQIFFPLGSTIATSSNCRILVSSSSDLRQLVQKNLFSEELYSALSTTTIEVPTLSERHQDIKPLAQYFLAHFCDENEQKKFTQSALEAMQQYHWPGNVRELTNRIRRAIILADDDIINERHLELPNDNHLHNLTLKDARDKVEKDIVVRTIAQAGYNHSKAAKDLGISRTSLYRLISKHEILL</sequence>
<keyword evidence="7" id="KW-1185">Reference proteome</keyword>
<dbReference type="InterPro" id="IPR027417">
    <property type="entry name" value="P-loop_NTPase"/>
</dbReference>
<dbReference type="Proteomes" id="UP001501221">
    <property type="component" value="Unassembled WGS sequence"/>
</dbReference>
<evidence type="ECO:0000313" key="7">
    <source>
        <dbReference type="Proteomes" id="UP001501221"/>
    </source>
</evidence>
<gene>
    <name evidence="6" type="ORF">GCM10009123_06140</name>
</gene>
<keyword evidence="4" id="KW-0804">Transcription</keyword>
<reference evidence="6 7" key="1">
    <citation type="journal article" date="2019" name="Int. J. Syst. Evol. Microbiol.">
        <title>The Global Catalogue of Microorganisms (GCM) 10K type strain sequencing project: providing services to taxonomists for standard genome sequencing and annotation.</title>
        <authorList>
            <consortium name="The Broad Institute Genomics Platform"/>
            <consortium name="The Broad Institute Genome Sequencing Center for Infectious Disease"/>
            <person name="Wu L."/>
            <person name="Ma J."/>
        </authorList>
    </citation>
    <scope>NUCLEOTIDE SEQUENCE [LARGE SCALE GENOMIC DNA]</scope>
    <source>
        <strain evidence="6 7">JCM 16211</strain>
    </source>
</reference>
<dbReference type="InterPro" id="IPR009057">
    <property type="entry name" value="Homeodomain-like_sf"/>
</dbReference>
<dbReference type="Pfam" id="PF25601">
    <property type="entry name" value="AAA_lid_14"/>
    <property type="match status" value="1"/>
</dbReference>
<dbReference type="InterPro" id="IPR002078">
    <property type="entry name" value="Sigma_54_int"/>
</dbReference>
<dbReference type="InterPro" id="IPR045343">
    <property type="entry name" value="VpsR"/>
</dbReference>
<keyword evidence="1" id="KW-0547">Nucleotide-binding</keyword>
<dbReference type="SUPFAM" id="SSF52540">
    <property type="entry name" value="P-loop containing nucleoside triphosphate hydrolases"/>
    <property type="match status" value="1"/>
</dbReference>
<evidence type="ECO:0000256" key="2">
    <source>
        <dbReference type="ARBA" id="ARBA00022840"/>
    </source>
</evidence>
<feature type="domain" description="Sigma-54 factor interaction" evidence="5">
    <location>
        <begin position="150"/>
        <end position="377"/>
    </location>
</feature>
<evidence type="ECO:0000313" key="6">
    <source>
        <dbReference type="EMBL" id="GAA0201598.1"/>
    </source>
</evidence>
<evidence type="ECO:0000256" key="3">
    <source>
        <dbReference type="ARBA" id="ARBA00023015"/>
    </source>
</evidence>
<dbReference type="CDD" id="cd00009">
    <property type="entry name" value="AAA"/>
    <property type="match status" value="1"/>
</dbReference>
<protein>
    <submittedName>
        <fullName evidence="6">Sigma-54 dependent transcriptional regulator</fullName>
    </submittedName>
</protein>
<dbReference type="Pfam" id="PF20161">
    <property type="entry name" value="VpsR"/>
    <property type="match status" value="1"/>
</dbReference>
<proteinExistence type="predicted"/>
<dbReference type="Pfam" id="PF02954">
    <property type="entry name" value="HTH_8"/>
    <property type="match status" value="1"/>
</dbReference>
<evidence type="ECO:0000259" key="5">
    <source>
        <dbReference type="PROSITE" id="PS50045"/>
    </source>
</evidence>
<dbReference type="Gene3D" id="1.10.10.60">
    <property type="entry name" value="Homeodomain-like"/>
    <property type="match status" value="1"/>
</dbReference>
<dbReference type="Pfam" id="PF00158">
    <property type="entry name" value="Sigma54_activat"/>
    <property type="match status" value="1"/>
</dbReference>
<dbReference type="PROSITE" id="PS50045">
    <property type="entry name" value="SIGMA54_INTERACT_4"/>
    <property type="match status" value="1"/>
</dbReference>
<dbReference type="PROSITE" id="PS00688">
    <property type="entry name" value="SIGMA54_INTERACT_3"/>
    <property type="match status" value="1"/>
</dbReference>
<dbReference type="InterPro" id="IPR002197">
    <property type="entry name" value="HTH_Fis"/>
</dbReference>
<dbReference type="Gene3D" id="3.40.50.300">
    <property type="entry name" value="P-loop containing nucleotide triphosphate hydrolases"/>
    <property type="match status" value="1"/>
</dbReference>
<organism evidence="6 7">
    <name type="scientific">Kangiella japonica</name>
    <dbReference type="NCBI Taxonomy" id="647384"/>
    <lineage>
        <taxon>Bacteria</taxon>
        <taxon>Pseudomonadati</taxon>
        <taxon>Pseudomonadota</taxon>
        <taxon>Gammaproteobacteria</taxon>
        <taxon>Kangiellales</taxon>
        <taxon>Kangiellaceae</taxon>
        <taxon>Kangiella</taxon>
    </lineage>
</organism>
<comment type="caution">
    <text evidence="6">The sequence shown here is derived from an EMBL/GenBank/DDBJ whole genome shotgun (WGS) entry which is preliminary data.</text>
</comment>